<accession>A0A0M8NRB5</accession>
<protein>
    <submittedName>
        <fullName evidence="1">Uncharacterized protein</fullName>
    </submittedName>
</protein>
<keyword evidence="2" id="KW-1185">Reference proteome</keyword>
<dbReference type="EMBL" id="LHQQ01000292">
    <property type="protein sequence ID" value="KOS37826.1"/>
    <property type="molecule type" value="Genomic_DNA"/>
</dbReference>
<feature type="non-terminal residue" evidence="1">
    <location>
        <position position="1"/>
    </location>
</feature>
<dbReference type="AlphaFoldDB" id="A0A0M8NRB5"/>
<organism evidence="1 2">
    <name type="scientific">Penicillium nordicum</name>
    <dbReference type="NCBI Taxonomy" id="229535"/>
    <lineage>
        <taxon>Eukaryota</taxon>
        <taxon>Fungi</taxon>
        <taxon>Dikarya</taxon>
        <taxon>Ascomycota</taxon>
        <taxon>Pezizomycotina</taxon>
        <taxon>Eurotiomycetes</taxon>
        <taxon>Eurotiomycetidae</taxon>
        <taxon>Eurotiales</taxon>
        <taxon>Aspergillaceae</taxon>
        <taxon>Penicillium</taxon>
    </lineage>
</organism>
<sequence>VSNLLLCGEKAEEELLID</sequence>
<evidence type="ECO:0000313" key="2">
    <source>
        <dbReference type="Proteomes" id="UP000037696"/>
    </source>
</evidence>
<gene>
    <name evidence="1" type="ORF">ACN38_g11380</name>
</gene>
<reference evidence="1 2" key="1">
    <citation type="submission" date="2015-08" db="EMBL/GenBank/DDBJ databases">
        <title>Genome sequencing of Penicillium nordicum.</title>
        <authorList>
            <person name="Nguyen H.D."/>
            <person name="Seifert K.A."/>
        </authorList>
    </citation>
    <scope>NUCLEOTIDE SEQUENCE [LARGE SCALE GENOMIC DNA]</scope>
    <source>
        <strain evidence="1 2">DAOMC 185683</strain>
    </source>
</reference>
<dbReference type="Proteomes" id="UP000037696">
    <property type="component" value="Unassembled WGS sequence"/>
</dbReference>
<name>A0A0M8NRB5_9EURO</name>
<evidence type="ECO:0000313" key="1">
    <source>
        <dbReference type="EMBL" id="KOS37826.1"/>
    </source>
</evidence>
<proteinExistence type="predicted"/>
<comment type="caution">
    <text evidence="1">The sequence shown here is derived from an EMBL/GenBank/DDBJ whole genome shotgun (WGS) entry which is preliminary data.</text>
</comment>